<dbReference type="PANTHER" id="PTHR43157:SF31">
    <property type="entry name" value="PHOSPHATIDYLINOSITOL-GLYCAN BIOSYNTHESIS CLASS F PROTEIN"/>
    <property type="match status" value="1"/>
</dbReference>
<dbReference type="STRING" id="1245745.A0A0A2VEJ0"/>
<dbReference type="AlphaFoldDB" id="A0A0A2VEJ0"/>
<dbReference type="HOGENOM" id="CLU_010194_44_4_1"/>
<dbReference type="OrthoDB" id="542013at2759"/>
<dbReference type="InterPro" id="IPR002347">
    <property type="entry name" value="SDR_fam"/>
</dbReference>
<gene>
    <name evidence="3" type="ORF">BBAD15_g8756</name>
</gene>
<dbReference type="Proteomes" id="UP000030106">
    <property type="component" value="Unassembled WGS sequence"/>
</dbReference>
<dbReference type="EMBL" id="ANFO01000896">
    <property type="protein sequence ID" value="KGQ05983.1"/>
    <property type="molecule type" value="Genomic_DNA"/>
</dbReference>
<dbReference type="eggNOG" id="KOG1208">
    <property type="taxonomic scope" value="Eukaryota"/>
</dbReference>
<accession>A0A0A2VEJ0</accession>
<dbReference type="Pfam" id="PF00106">
    <property type="entry name" value="adh_short"/>
    <property type="match status" value="1"/>
</dbReference>
<name>A0A0A2VEJ0_BEABA</name>
<evidence type="ECO:0000313" key="4">
    <source>
        <dbReference type="Proteomes" id="UP000030106"/>
    </source>
</evidence>
<reference evidence="3 4" key="1">
    <citation type="submission" date="2012-10" db="EMBL/GenBank/DDBJ databases">
        <title>Genome sequencing and analysis of entomopathogenic fungi Beauveria bassiana D1-5.</title>
        <authorList>
            <person name="Li Q."/>
            <person name="Wang L."/>
            <person name="Zhang Z."/>
            <person name="Wang Q."/>
            <person name="Ren J."/>
            <person name="Wang M."/>
            <person name="Xu W."/>
            <person name="Wang J."/>
            <person name="Lu Y."/>
            <person name="Du Q."/>
            <person name="Sun Z."/>
        </authorList>
    </citation>
    <scope>NUCLEOTIDE SEQUENCE [LARGE SCALE GENOMIC DNA]</scope>
    <source>
        <strain evidence="3 4">D1-5</strain>
    </source>
</reference>
<dbReference type="InterPro" id="IPR036291">
    <property type="entry name" value="NAD(P)-bd_dom_sf"/>
</dbReference>
<evidence type="ECO:0000256" key="2">
    <source>
        <dbReference type="SAM" id="Phobius"/>
    </source>
</evidence>
<keyword evidence="1" id="KW-0560">Oxidoreductase</keyword>
<comment type="caution">
    <text evidence="3">The sequence shown here is derived from an EMBL/GenBank/DDBJ whole genome shotgun (WGS) entry which is preliminary data.</text>
</comment>
<dbReference type="PRINTS" id="PR00081">
    <property type="entry name" value="GDHRDH"/>
</dbReference>
<dbReference type="GO" id="GO:0016491">
    <property type="term" value="F:oxidoreductase activity"/>
    <property type="evidence" value="ECO:0007669"/>
    <property type="project" value="UniProtKB-KW"/>
</dbReference>
<dbReference type="Gene3D" id="3.40.50.720">
    <property type="entry name" value="NAD(P)-binding Rossmann-like Domain"/>
    <property type="match status" value="1"/>
</dbReference>
<keyword evidence="2" id="KW-0812">Transmembrane</keyword>
<evidence type="ECO:0000256" key="1">
    <source>
        <dbReference type="ARBA" id="ARBA00023002"/>
    </source>
</evidence>
<protein>
    <submittedName>
        <fullName evidence="3">WW domain-containing oxidoreductase</fullName>
    </submittedName>
</protein>
<evidence type="ECO:0000313" key="3">
    <source>
        <dbReference type="EMBL" id="KGQ05983.1"/>
    </source>
</evidence>
<keyword evidence="2" id="KW-0472">Membrane</keyword>
<feature type="transmembrane region" description="Helical" evidence="2">
    <location>
        <begin position="274"/>
        <end position="295"/>
    </location>
</feature>
<proteinExistence type="predicted"/>
<keyword evidence="2" id="KW-1133">Transmembrane helix</keyword>
<dbReference type="SUPFAM" id="SSF51735">
    <property type="entry name" value="NAD(P)-binding Rossmann-fold domains"/>
    <property type="match status" value="1"/>
</dbReference>
<sequence length="375" mass="41406">MAPSPYQNVPYNAPLSFTEPTWLWRRYKCFWEGTAGKTLTEQDVPAKNLSGRWIVISGANSGIGEQAALHFAQCGANLVLACRVSPAEKHPGAVADHCKAVARAAGHDKSTIEWWEIDMGRLQSVDAFARRWLDTGRPLDVLCNNAGMGTNPGGLTKHARSEDGFELVHQVNFLSHVLLTLRLLPSLARAEAPRIVCTTSCMTYIGVYDLDNFNGAGCQGVQMYNNNKLYFQCWLTEMHARLLQTEKYRHVTINGVHPGYVNSGIWSFKSGDGFLGWVSVVVSFVLQLFANLFAISTKQGSYCIIHAATSVDGGPDPSTQGVGEQGGKGGGRYFNRIWEARNMPHAQDLDARLRVWRKVDDELGLTEKGLLSWTD</sequence>
<organism evidence="3 4">
    <name type="scientific">Beauveria bassiana D1-5</name>
    <dbReference type="NCBI Taxonomy" id="1245745"/>
    <lineage>
        <taxon>Eukaryota</taxon>
        <taxon>Fungi</taxon>
        <taxon>Dikarya</taxon>
        <taxon>Ascomycota</taxon>
        <taxon>Pezizomycotina</taxon>
        <taxon>Sordariomycetes</taxon>
        <taxon>Hypocreomycetidae</taxon>
        <taxon>Hypocreales</taxon>
        <taxon>Cordycipitaceae</taxon>
        <taxon>Beauveria</taxon>
    </lineage>
</organism>
<dbReference type="PANTHER" id="PTHR43157">
    <property type="entry name" value="PHOSPHATIDYLINOSITOL-GLYCAN BIOSYNTHESIS CLASS F PROTEIN-RELATED"/>
    <property type="match status" value="1"/>
</dbReference>